<dbReference type="AlphaFoldDB" id="A0A1I5EZW3"/>
<keyword evidence="6" id="KW-1185">Reference proteome</keyword>
<dbReference type="InterPro" id="IPR024465">
    <property type="entry name" value="DUF2399"/>
</dbReference>
<proteinExistence type="predicted"/>
<evidence type="ECO:0000313" key="4">
    <source>
        <dbReference type="EMBL" id="SFO16601.1"/>
    </source>
</evidence>
<feature type="domain" description="DUF2399" evidence="1">
    <location>
        <begin position="263"/>
        <end position="402"/>
    </location>
</feature>
<dbReference type="EMBL" id="FOUP01000010">
    <property type="protein sequence ID" value="SFO16601.1"/>
    <property type="molecule type" value="Genomic_DNA"/>
</dbReference>
<reference evidence="4 5" key="1">
    <citation type="submission" date="2016-10" db="EMBL/GenBank/DDBJ databases">
        <authorList>
            <person name="de Groot N.N."/>
        </authorList>
    </citation>
    <scope>NUCLEOTIDE SEQUENCE [LARGE SCALE GENOMIC DNA]</scope>
    <source>
        <strain evidence="4 5">CPCC 201259</strain>
    </source>
</reference>
<dbReference type="InterPro" id="IPR024466">
    <property type="entry name" value="CHP02679_N"/>
</dbReference>
<accession>A0A1I5EZW3</accession>
<evidence type="ECO:0000313" key="6">
    <source>
        <dbReference type="Proteomes" id="UP000270697"/>
    </source>
</evidence>
<dbReference type="OrthoDB" id="8188786at2"/>
<reference evidence="3 6" key="2">
    <citation type="submission" date="2018-10" db="EMBL/GenBank/DDBJ databases">
        <title>Sequencing the genomes of 1000 actinobacteria strains.</title>
        <authorList>
            <person name="Klenk H.-P."/>
        </authorList>
    </citation>
    <scope>NUCLEOTIDE SEQUENCE [LARGE SCALE GENOMIC DNA]</scope>
    <source>
        <strain evidence="3 6">DSM 45119</strain>
    </source>
</reference>
<dbReference type="Pfam" id="PF09664">
    <property type="entry name" value="DUF2399"/>
    <property type="match status" value="1"/>
</dbReference>
<evidence type="ECO:0000313" key="5">
    <source>
        <dbReference type="Proteomes" id="UP000199398"/>
    </source>
</evidence>
<feature type="domain" description="Conserved hypothetical protein CHP02679 N terminus" evidence="2">
    <location>
        <begin position="36"/>
        <end position="238"/>
    </location>
</feature>
<sequence>MAGLPPGIAEWAGLPGPAAVLAAVHTRARRGHRTETGTLTALSLTTEQRHQVALVLGTGWELSGRPVRLQDLAAKLSEHDLTVRSLVESLRGEAIEPDRVRHERARDVADAERARTVETLTAVGVDPSDVDQWLAAGGLPRPGTGALQGLAVQVAAVIAHLHQVDAGIRLAQLAADVLHDAHALDSDQPLGRATARLLAIAHGFPRPQRAGRAWRAAWASAGVVCDGVSSRVLVLNLPLTGDSPAARLCAAAPGEPIWLSLRTLTGTWSVPALDVFVCENPTVAEAAADALGARCPPLVCTDGIASGAALDLLAGLVAAGCVLHARADFDPPGFTIADQVLSVAPQSRSWHFDARTYARECGLTGEHDAAQDLMPALTALRAVYADTPVHEERVLAMLLTDLAISPERSVAR</sequence>
<protein>
    <submittedName>
        <fullName evidence="4">TIGR02679 family protein</fullName>
    </submittedName>
    <submittedName>
        <fullName evidence="3">Uncharacterized protein (TIGR02679 family)</fullName>
    </submittedName>
</protein>
<dbReference type="Proteomes" id="UP000199398">
    <property type="component" value="Unassembled WGS sequence"/>
</dbReference>
<dbReference type="STRING" id="455193.SAMN05421805_11098"/>
<dbReference type="EMBL" id="RBXX01000002">
    <property type="protein sequence ID" value="RKT83600.1"/>
    <property type="molecule type" value="Genomic_DNA"/>
</dbReference>
<dbReference type="Proteomes" id="UP000270697">
    <property type="component" value="Unassembled WGS sequence"/>
</dbReference>
<organism evidence="4 5">
    <name type="scientific">Saccharopolyspora antimicrobica</name>
    <dbReference type="NCBI Taxonomy" id="455193"/>
    <lineage>
        <taxon>Bacteria</taxon>
        <taxon>Bacillati</taxon>
        <taxon>Actinomycetota</taxon>
        <taxon>Actinomycetes</taxon>
        <taxon>Pseudonocardiales</taxon>
        <taxon>Pseudonocardiaceae</taxon>
        <taxon>Saccharopolyspora</taxon>
    </lineage>
</organism>
<evidence type="ECO:0000259" key="1">
    <source>
        <dbReference type="Pfam" id="PF09664"/>
    </source>
</evidence>
<name>A0A1I5EZW3_9PSEU</name>
<gene>
    <name evidence="3" type="ORF">ATL45_1893</name>
    <name evidence="4" type="ORF">SAMN05421805_11098</name>
</gene>
<dbReference type="Pfam" id="PF11796">
    <property type="entry name" value="DUF3323"/>
    <property type="match status" value="1"/>
</dbReference>
<evidence type="ECO:0000313" key="3">
    <source>
        <dbReference type="EMBL" id="RKT83600.1"/>
    </source>
</evidence>
<evidence type="ECO:0000259" key="2">
    <source>
        <dbReference type="Pfam" id="PF11796"/>
    </source>
</evidence>
<dbReference type="RefSeq" id="WP_143121700.1">
    <property type="nucleotide sequence ID" value="NZ_FOUP01000010.1"/>
</dbReference>